<name>A0A017T8N4_9BACT</name>
<feature type="chain" id="PRO_5012316848" description="Lipoprotein" evidence="1">
    <location>
        <begin position="16"/>
        <end position="76"/>
    </location>
</feature>
<dbReference type="PROSITE" id="PS51257">
    <property type="entry name" value="PROKAR_LIPOPROTEIN"/>
    <property type="match status" value="1"/>
</dbReference>
<evidence type="ECO:0008006" key="4">
    <source>
        <dbReference type="Google" id="ProtNLM"/>
    </source>
</evidence>
<evidence type="ECO:0000313" key="2">
    <source>
        <dbReference type="EMBL" id="EYF05170.1"/>
    </source>
</evidence>
<dbReference type="Proteomes" id="UP000019678">
    <property type="component" value="Unassembled WGS sequence"/>
</dbReference>
<dbReference type="RefSeq" id="WP_044242756.1">
    <property type="nucleotide sequence ID" value="NZ_ASRX01000026.1"/>
</dbReference>
<evidence type="ECO:0000256" key="1">
    <source>
        <dbReference type="SAM" id="SignalP"/>
    </source>
</evidence>
<keyword evidence="3" id="KW-1185">Reference proteome</keyword>
<protein>
    <recommendedName>
        <fullName evidence="4">Lipoprotein</fullName>
    </recommendedName>
</protein>
<evidence type="ECO:0000313" key="3">
    <source>
        <dbReference type="Proteomes" id="UP000019678"/>
    </source>
</evidence>
<keyword evidence="1" id="KW-0732">Signal</keyword>
<comment type="caution">
    <text evidence="2">The sequence shown here is derived from an EMBL/GenBank/DDBJ whole genome shotgun (WGS) entry which is preliminary data.</text>
</comment>
<accession>A0A017T8N4</accession>
<sequence length="76" mass="8068">MKLFAWMAPVLLASALVGCNDGKASQEAVVTAAAQGTSAVEPQIAVPADYEDQVKGKITTDNYKSELDQLEAEIKK</sequence>
<dbReference type="EMBL" id="ASRX01000026">
    <property type="protein sequence ID" value="EYF05170.1"/>
    <property type="molecule type" value="Genomic_DNA"/>
</dbReference>
<gene>
    <name evidence="2" type="ORF">CAP_3535</name>
</gene>
<organism evidence="2 3">
    <name type="scientific">Chondromyces apiculatus DSM 436</name>
    <dbReference type="NCBI Taxonomy" id="1192034"/>
    <lineage>
        <taxon>Bacteria</taxon>
        <taxon>Pseudomonadati</taxon>
        <taxon>Myxococcota</taxon>
        <taxon>Polyangia</taxon>
        <taxon>Polyangiales</taxon>
        <taxon>Polyangiaceae</taxon>
        <taxon>Chondromyces</taxon>
    </lineage>
</organism>
<dbReference type="OrthoDB" id="9910268at2"/>
<proteinExistence type="predicted"/>
<feature type="signal peptide" evidence="1">
    <location>
        <begin position="1"/>
        <end position="15"/>
    </location>
</feature>
<dbReference type="AlphaFoldDB" id="A0A017T8N4"/>
<reference evidence="2 3" key="1">
    <citation type="submission" date="2013-05" db="EMBL/GenBank/DDBJ databases">
        <title>Genome assembly of Chondromyces apiculatus DSM 436.</title>
        <authorList>
            <person name="Sharma G."/>
            <person name="Khatri I."/>
            <person name="Kaur C."/>
            <person name="Mayilraj S."/>
            <person name="Subramanian S."/>
        </authorList>
    </citation>
    <scope>NUCLEOTIDE SEQUENCE [LARGE SCALE GENOMIC DNA]</scope>
    <source>
        <strain evidence="2 3">DSM 436</strain>
    </source>
</reference>